<gene>
    <name evidence="1" type="ORF">N792_08150</name>
</gene>
<dbReference type="STRING" id="1122185.N792_08150"/>
<protein>
    <submittedName>
        <fullName evidence="1">Uncharacterized protein</fullName>
    </submittedName>
</protein>
<comment type="caution">
    <text evidence="1">The sequence shown here is derived from an EMBL/GenBank/DDBJ whole genome shotgun (WGS) entry which is preliminary data.</text>
</comment>
<evidence type="ECO:0000313" key="1">
    <source>
        <dbReference type="EMBL" id="KGM51648.1"/>
    </source>
</evidence>
<dbReference type="Proteomes" id="UP000030017">
    <property type="component" value="Unassembled WGS sequence"/>
</dbReference>
<sequence>MPGFFPIILSGLEPGLDADLVCFSSEPDACFPGVSLCGLDGFLLFSVGIFVSWARDLFEVTPKLVAGSLVPRAWNVCKPIKR</sequence>
<dbReference type="AlphaFoldDB" id="A0A0A0ENB5"/>
<accession>A0A0A0ENB5</accession>
<proteinExistence type="predicted"/>
<evidence type="ECO:0000313" key="2">
    <source>
        <dbReference type="Proteomes" id="UP000030017"/>
    </source>
</evidence>
<name>A0A0A0ENB5_9GAMM</name>
<organism evidence="1 2">
    <name type="scientific">Lysobacter concretionis Ko07 = DSM 16239</name>
    <dbReference type="NCBI Taxonomy" id="1122185"/>
    <lineage>
        <taxon>Bacteria</taxon>
        <taxon>Pseudomonadati</taxon>
        <taxon>Pseudomonadota</taxon>
        <taxon>Gammaproteobacteria</taxon>
        <taxon>Lysobacterales</taxon>
        <taxon>Lysobacteraceae</taxon>
        <taxon>Novilysobacter</taxon>
    </lineage>
</organism>
<dbReference type="EMBL" id="AVPS01000005">
    <property type="protein sequence ID" value="KGM51648.1"/>
    <property type="molecule type" value="Genomic_DNA"/>
</dbReference>
<keyword evidence="2" id="KW-1185">Reference proteome</keyword>
<reference evidence="1 2" key="1">
    <citation type="submission" date="2013-08" db="EMBL/GenBank/DDBJ databases">
        <title>Genome sequencing of Lysobacter.</title>
        <authorList>
            <person name="Zhang S."/>
            <person name="Wang G."/>
        </authorList>
    </citation>
    <scope>NUCLEOTIDE SEQUENCE [LARGE SCALE GENOMIC DNA]</scope>
    <source>
        <strain evidence="1 2">Ko07</strain>
    </source>
</reference>